<protein>
    <recommendedName>
        <fullName evidence="2">Reverse transcriptase zinc-binding domain-containing protein</fullName>
    </recommendedName>
</protein>
<dbReference type="Pfam" id="PF13966">
    <property type="entry name" value="zf-RVT"/>
    <property type="match status" value="1"/>
</dbReference>
<dbReference type="CDD" id="cd01650">
    <property type="entry name" value="RT_nLTR_like"/>
    <property type="match status" value="1"/>
</dbReference>
<evidence type="ECO:0000256" key="1">
    <source>
        <dbReference type="SAM" id="MobiDB-lite"/>
    </source>
</evidence>
<dbReference type="Gene3D" id="3.60.10.10">
    <property type="entry name" value="Endonuclease/exonuclease/phosphatase"/>
    <property type="match status" value="1"/>
</dbReference>
<dbReference type="EMBL" id="OIVN01000020">
    <property type="protein sequence ID" value="SPC72707.1"/>
    <property type="molecule type" value="Genomic_DNA"/>
</dbReference>
<reference evidence="3" key="1">
    <citation type="submission" date="2018-02" db="EMBL/GenBank/DDBJ databases">
        <authorList>
            <person name="Cohen D.B."/>
            <person name="Kent A.D."/>
        </authorList>
    </citation>
    <scope>NUCLEOTIDE SEQUENCE</scope>
</reference>
<dbReference type="InterPro" id="IPR036691">
    <property type="entry name" value="Endo/exonu/phosph_ase_sf"/>
</dbReference>
<feature type="domain" description="Reverse transcriptase zinc-binding" evidence="2">
    <location>
        <begin position="1352"/>
        <end position="1436"/>
    </location>
</feature>
<organism evidence="3">
    <name type="scientific">Fagus sylvatica</name>
    <name type="common">Beechnut</name>
    <dbReference type="NCBI Taxonomy" id="28930"/>
    <lineage>
        <taxon>Eukaryota</taxon>
        <taxon>Viridiplantae</taxon>
        <taxon>Streptophyta</taxon>
        <taxon>Embryophyta</taxon>
        <taxon>Tracheophyta</taxon>
        <taxon>Spermatophyta</taxon>
        <taxon>Magnoliopsida</taxon>
        <taxon>eudicotyledons</taxon>
        <taxon>Gunneridae</taxon>
        <taxon>Pentapetalae</taxon>
        <taxon>rosids</taxon>
        <taxon>fabids</taxon>
        <taxon>Fagales</taxon>
        <taxon>Fagaceae</taxon>
        <taxon>Fagus</taxon>
    </lineage>
</organism>
<feature type="compositionally biased region" description="Low complexity" evidence="1">
    <location>
        <begin position="85"/>
        <end position="94"/>
    </location>
</feature>
<sequence>MSSAPAFPLPLPLPPPPPPSLLFPPPPSLPAPTLPYPFSLYPYTFQNPISPLGWHLPITPSTECPTLPHPPLQQTQHPSPPQPTQLPSIQTTNLPLPPPTTTPQPTNLPQHRPNTKAKQNPITIENKSFKISLVGGRAYPLSIMERKFNKTLGTLWLRNNDMTWLSDSVDKAVQSHTHGDFFRHRRDGYKALHVIRRSNQHGNFLEVSEFHSGSRQSVIRIPEGVERQGWVDFSKLCKGFWATTQASIGDAPYGGVHEKRKGVAGEPNFRWASKGKESKFTPQFENRVHVGVKSAPGVKTKDTNGKFQSNTAHHEVNARLTSSSVAAPAQAMPEDPAASDHWALQLRNGWCVAVTSPGLVAPLSSNPFYALSPEFTDVIKPSFPVLGEPIPCENAEVGTESLLALELHSMDNPTTSMWEEEAMRVEPLAISAPVEESVTGQLPVSAPESSQTHPGMPSVWVSTMMKEVGECLGASYEGFEDKVMDLLCTIEASSGLKSYEEIWQNSKSGPKARVSRELKNLISGVSMMGPRGSKFEIFFIAGRYVDWVCLESVGASGGIILMWDNRVVERVEEAVGTFSVSCKFQNVSSRFEWAFSGVYGPIRNAERRLFWEGLSGICSWWDVPWVVGGDFNIVRFPSERKRKSPFRFENMWLKEAGFHDKVKQWWESYVFAGSLSFILVQKLKALKVDLRRWNVEVFGDVHVRKNTLLTSIQHLDGLEEDGQLSLEDKMARDHLKSDFEHVLLMDEISWRQKSRALWLREGDTNTRFFHRIANSNRRFNTISRLLLDGAATSDQTERGDGLVNFYSQIFMDDEVRRPLLDGLSFSTIDEADCAVLDRPFSEDEVAGVVQNMVGDKSPGPDGFSMAFFQSCWDIVKSDVMAVLHEFHAHGHFEKSMNATFIALIPKKPGAMECKDFRPISLVSGIYKIIAKVLANRLKMVLEKLVSSSQNAFIGGRQILDSVLIANESLDSRLKSGIPGVVFPEASSIVLGVFVKVIRCPLFYFSEALSRMLAKAVERGFISGFSVGNSVENSVTISHLLFADDTLIMCGADPVQLWHLRGVFIWFQAISGLKVNLSKSELVPVGNVPNVTELASILGCRISAFPLTYLGLPLGATFKRKTIWNSVMKRMEKRLAGWKKLYLSKGGRLTLIKSTLSSLPSYYLSLFPLPMEICSPIQYGGLGIRSLSVFNKALLGKWLWRYAMKSVALWRQVVDSKYGSQRGGWCSNRVSEPHGVGLWKYIRAGWDSFVKYTSFVVGDGSRIKFWHDSWCGDHPLRVQFPELFCLAHAPEASVADHLCFNGSIRHWDIAFSRQVHDWELETVASFMELLYSCSISQGYQDSLCWRPSSQKIFQVRSYYSVLLNPSCISFPWRSVWKAKVPSKVAFFSWTATLGRILTIDNLRKRKVLVIDWCCMCKSNGKSVNHLLLHCPLAQELWNLVLTLFGISWVMPRGVEDLFACWSGIRGNTDSGAIWKAAPHCLIWCLWRERNSRTFSGEEQSVPMLKFSFLQTLFEWLKASHLVSATTVAEMLDNCSV</sequence>
<gene>
    <name evidence="3" type="ORF">FSB_LOCUS589</name>
</gene>
<name>A0A2N9E1E5_FAGSY</name>
<dbReference type="InterPro" id="IPR026960">
    <property type="entry name" value="RVT-Znf"/>
</dbReference>
<proteinExistence type="predicted"/>
<dbReference type="PANTHER" id="PTHR33116">
    <property type="entry name" value="REVERSE TRANSCRIPTASE ZINC-BINDING DOMAIN-CONTAINING PROTEIN-RELATED-RELATED"/>
    <property type="match status" value="1"/>
</dbReference>
<evidence type="ECO:0000313" key="3">
    <source>
        <dbReference type="EMBL" id="SPC72707.1"/>
    </source>
</evidence>
<dbReference type="SUPFAM" id="SSF56219">
    <property type="entry name" value="DNase I-like"/>
    <property type="match status" value="1"/>
</dbReference>
<dbReference type="PANTHER" id="PTHR33116:SF78">
    <property type="entry name" value="OS12G0587133 PROTEIN"/>
    <property type="match status" value="1"/>
</dbReference>
<accession>A0A2N9E1E5</accession>
<evidence type="ECO:0000259" key="2">
    <source>
        <dbReference type="Pfam" id="PF13966"/>
    </source>
</evidence>
<feature type="region of interest" description="Disordered" evidence="1">
    <location>
        <begin position="64"/>
        <end position="117"/>
    </location>
</feature>